<evidence type="ECO:0000313" key="2">
    <source>
        <dbReference type="EMBL" id="HCT58201.1"/>
    </source>
</evidence>
<dbReference type="AlphaFoldDB" id="A0A3D4VAR9"/>
<proteinExistence type="predicted"/>
<reference evidence="2 3" key="1">
    <citation type="journal article" date="2018" name="Nat. Biotechnol.">
        <title>A standardized bacterial taxonomy based on genome phylogeny substantially revises the tree of life.</title>
        <authorList>
            <person name="Parks D.H."/>
            <person name="Chuvochina M."/>
            <person name="Waite D.W."/>
            <person name="Rinke C."/>
            <person name="Skarshewski A."/>
            <person name="Chaumeil P.A."/>
            <person name="Hugenholtz P."/>
        </authorList>
    </citation>
    <scope>NUCLEOTIDE SEQUENCE [LARGE SCALE GENOMIC DNA]</scope>
    <source>
        <strain evidence="2">UBA8844</strain>
    </source>
</reference>
<dbReference type="Proteomes" id="UP000264071">
    <property type="component" value="Unassembled WGS sequence"/>
</dbReference>
<protein>
    <submittedName>
        <fullName evidence="2">Uncharacterized protein</fullName>
    </submittedName>
</protein>
<organism evidence="2 3">
    <name type="scientific">Gemmatimonas aurantiaca</name>
    <dbReference type="NCBI Taxonomy" id="173480"/>
    <lineage>
        <taxon>Bacteria</taxon>
        <taxon>Pseudomonadati</taxon>
        <taxon>Gemmatimonadota</taxon>
        <taxon>Gemmatimonadia</taxon>
        <taxon>Gemmatimonadales</taxon>
        <taxon>Gemmatimonadaceae</taxon>
        <taxon>Gemmatimonas</taxon>
    </lineage>
</organism>
<accession>A0A3D4VAR9</accession>
<comment type="caution">
    <text evidence="2">The sequence shown here is derived from an EMBL/GenBank/DDBJ whole genome shotgun (WGS) entry which is preliminary data.</text>
</comment>
<name>A0A3D4VAR9_9BACT</name>
<evidence type="ECO:0000313" key="3">
    <source>
        <dbReference type="Proteomes" id="UP000264071"/>
    </source>
</evidence>
<feature type="region of interest" description="Disordered" evidence="1">
    <location>
        <begin position="53"/>
        <end position="79"/>
    </location>
</feature>
<evidence type="ECO:0000256" key="1">
    <source>
        <dbReference type="SAM" id="MobiDB-lite"/>
    </source>
</evidence>
<feature type="compositionally biased region" description="Polar residues" evidence="1">
    <location>
        <begin position="62"/>
        <end position="71"/>
    </location>
</feature>
<gene>
    <name evidence="2" type="ORF">DGD08_13430</name>
</gene>
<dbReference type="EMBL" id="DPIY01000010">
    <property type="protein sequence ID" value="HCT58201.1"/>
    <property type="molecule type" value="Genomic_DNA"/>
</dbReference>
<sequence>MLTRAGQRATVESAPAAGVLFQPIVAALLRNVLVRERVVTSLSFHVLTESAAMRTPGAVPDETSTSSSNVASHCVRASA</sequence>